<feature type="chain" id="PRO_5023817000" description="Leucine-rich repeat-containing N-terminal plant-type domain-containing protein" evidence="5">
    <location>
        <begin position="24"/>
        <end position="362"/>
    </location>
</feature>
<feature type="compositionally biased region" description="Basic and acidic residues" evidence="3">
    <location>
        <begin position="291"/>
        <end position="300"/>
    </location>
</feature>
<protein>
    <recommendedName>
        <fullName evidence="6">Leucine-rich repeat-containing N-terminal plant-type domain-containing protein</fullName>
    </recommendedName>
</protein>
<dbReference type="InterPro" id="IPR032675">
    <property type="entry name" value="LRR_dom_sf"/>
</dbReference>
<sequence length="362" mass="39474">MASSHQLMCSLFLAVILQQIVTSSSLSDSEILLNFTMSLSNNAALSTWNASTPPCSSGGAANWAGVLCEKGIVWGLQLENMGLKGAIDIHSLKKLHSLRTLSLMNNSFDGPLPNIKELGKLKSVYFSNNKFSGDIQANAFDGMLSLKKVHLAQNQFTGPIPLSLTILPRLLELRLEGNQFEGEIPDFQQDRLKLVDVSNNELEGQIPHLLTKMGASSFSGNKDLCGPPLGLCPSSKNLSVGMIVVVVIVVAAALAAIAAVFIILRQRCPTSQWEEASTTSSHIHKKMASSDLDKMERGSPEHSSNGSKNADNEKLTFLREDRVKFDLPDLLKASAEILGQWMLWFFIQSCHYDWASDGGEEV</sequence>
<evidence type="ECO:0000313" key="7">
    <source>
        <dbReference type="EMBL" id="KAA8535866.1"/>
    </source>
</evidence>
<accession>A0A5J5B101</accession>
<evidence type="ECO:0000313" key="8">
    <source>
        <dbReference type="Proteomes" id="UP000325577"/>
    </source>
</evidence>
<keyword evidence="1" id="KW-0433">Leucine-rich repeat</keyword>
<keyword evidence="5" id="KW-0732">Signal</keyword>
<dbReference type="Pfam" id="PF00560">
    <property type="entry name" value="LRR_1"/>
    <property type="match status" value="1"/>
</dbReference>
<dbReference type="PANTHER" id="PTHR48007">
    <property type="entry name" value="LEUCINE-RICH REPEAT RECEPTOR-LIKE PROTEIN KINASE PXC1"/>
    <property type="match status" value="1"/>
</dbReference>
<reference evidence="7 8" key="1">
    <citation type="submission" date="2019-09" db="EMBL/GenBank/DDBJ databases">
        <title>A chromosome-level genome assembly of the Chinese tupelo Nyssa sinensis.</title>
        <authorList>
            <person name="Yang X."/>
            <person name="Kang M."/>
            <person name="Yang Y."/>
            <person name="Xiong H."/>
            <person name="Wang M."/>
            <person name="Zhang Z."/>
            <person name="Wang Z."/>
            <person name="Wu H."/>
            <person name="Ma T."/>
            <person name="Liu J."/>
            <person name="Xi Z."/>
        </authorList>
    </citation>
    <scope>NUCLEOTIDE SEQUENCE [LARGE SCALE GENOMIC DNA]</scope>
    <source>
        <strain evidence="7">J267</strain>
        <tissue evidence="7">Leaf</tissue>
    </source>
</reference>
<organism evidence="7 8">
    <name type="scientific">Nyssa sinensis</name>
    <dbReference type="NCBI Taxonomy" id="561372"/>
    <lineage>
        <taxon>Eukaryota</taxon>
        <taxon>Viridiplantae</taxon>
        <taxon>Streptophyta</taxon>
        <taxon>Embryophyta</taxon>
        <taxon>Tracheophyta</taxon>
        <taxon>Spermatophyta</taxon>
        <taxon>Magnoliopsida</taxon>
        <taxon>eudicotyledons</taxon>
        <taxon>Gunneridae</taxon>
        <taxon>Pentapetalae</taxon>
        <taxon>asterids</taxon>
        <taxon>Cornales</taxon>
        <taxon>Nyssaceae</taxon>
        <taxon>Nyssa</taxon>
    </lineage>
</organism>
<keyword evidence="4" id="KW-0812">Transmembrane</keyword>
<dbReference type="EMBL" id="CM018040">
    <property type="protein sequence ID" value="KAA8535866.1"/>
    <property type="molecule type" value="Genomic_DNA"/>
</dbReference>
<dbReference type="InterPro" id="IPR046959">
    <property type="entry name" value="PRK1-6/SRF4-like"/>
</dbReference>
<evidence type="ECO:0000256" key="3">
    <source>
        <dbReference type="SAM" id="MobiDB-lite"/>
    </source>
</evidence>
<feature type="region of interest" description="Disordered" evidence="3">
    <location>
        <begin position="275"/>
        <end position="311"/>
    </location>
</feature>
<dbReference type="InterPro" id="IPR013210">
    <property type="entry name" value="LRR_N_plant-typ"/>
</dbReference>
<keyword evidence="8" id="KW-1185">Reference proteome</keyword>
<feature type="signal peptide" evidence="5">
    <location>
        <begin position="1"/>
        <end position="23"/>
    </location>
</feature>
<dbReference type="Proteomes" id="UP000325577">
    <property type="component" value="Linkage Group LG17"/>
</dbReference>
<dbReference type="AlphaFoldDB" id="A0A5J5B101"/>
<keyword evidence="4" id="KW-0472">Membrane</keyword>
<keyword evidence="2" id="KW-0677">Repeat</keyword>
<feature type="domain" description="Leucine-rich repeat-containing N-terminal plant-type" evidence="6">
    <location>
        <begin position="27"/>
        <end position="68"/>
    </location>
</feature>
<name>A0A5J5B101_9ASTE</name>
<keyword evidence="4" id="KW-1133">Transmembrane helix</keyword>
<dbReference type="PANTHER" id="PTHR48007:SF19">
    <property type="entry name" value="POLLEN RECEPTOR-LIKE KINASE 5"/>
    <property type="match status" value="1"/>
</dbReference>
<dbReference type="OrthoDB" id="418615at2759"/>
<evidence type="ECO:0000259" key="6">
    <source>
        <dbReference type="Pfam" id="PF08263"/>
    </source>
</evidence>
<evidence type="ECO:0000256" key="4">
    <source>
        <dbReference type="SAM" id="Phobius"/>
    </source>
</evidence>
<gene>
    <name evidence="7" type="ORF">F0562_030814</name>
</gene>
<evidence type="ECO:0000256" key="2">
    <source>
        <dbReference type="ARBA" id="ARBA00022737"/>
    </source>
</evidence>
<dbReference type="SUPFAM" id="SSF52058">
    <property type="entry name" value="L domain-like"/>
    <property type="match status" value="1"/>
</dbReference>
<dbReference type="InterPro" id="IPR001611">
    <property type="entry name" value="Leu-rich_rpt"/>
</dbReference>
<dbReference type="Gene3D" id="3.80.10.10">
    <property type="entry name" value="Ribonuclease Inhibitor"/>
    <property type="match status" value="2"/>
</dbReference>
<dbReference type="Pfam" id="PF08263">
    <property type="entry name" value="LRRNT_2"/>
    <property type="match status" value="1"/>
</dbReference>
<feature type="transmembrane region" description="Helical" evidence="4">
    <location>
        <begin position="238"/>
        <end position="264"/>
    </location>
</feature>
<evidence type="ECO:0000256" key="5">
    <source>
        <dbReference type="SAM" id="SignalP"/>
    </source>
</evidence>
<evidence type="ECO:0000256" key="1">
    <source>
        <dbReference type="ARBA" id="ARBA00022614"/>
    </source>
</evidence>
<proteinExistence type="predicted"/>